<dbReference type="Gene3D" id="2.50.20.20">
    <property type="match status" value="1"/>
</dbReference>
<comment type="subcellular location">
    <subcellularLocation>
        <location evidence="1">Cell envelope</location>
    </subcellularLocation>
</comment>
<keyword evidence="3" id="KW-0472">Membrane</keyword>
<feature type="chain" id="PRO_5046138798" description="LppX_LprAFG lipoprotein" evidence="4">
    <location>
        <begin position="32"/>
        <end position="241"/>
    </location>
</feature>
<gene>
    <name evidence="5" type="ORF">GCM10009810_26660</name>
</gene>
<evidence type="ECO:0000256" key="3">
    <source>
        <dbReference type="ARBA" id="ARBA00022475"/>
    </source>
</evidence>
<dbReference type="InterPro" id="IPR029046">
    <property type="entry name" value="LolA/LolB/LppX"/>
</dbReference>
<comment type="caution">
    <text evidence="5">The sequence shown here is derived from an EMBL/GenBank/DDBJ whole genome shotgun (WGS) entry which is preliminary data.</text>
</comment>
<keyword evidence="3" id="KW-1003">Cell membrane</keyword>
<reference evidence="6" key="1">
    <citation type="journal article" date="2019" name="Int. J. Syst. Evol. Microbiol.">
        <title>The Global Catalogue of Microorganisms (GCM) 10K type strain sequencing project: providing services to taxonomists for standard genome sequencing and annotation.</title>
        <authorList>
            <consortium name="The Broad Institute Genomics Platform"/>
            <consortium name="The Broad Institute Genome Sequencing Center for Infectious Disease"/>
            <person name="Wu L."/>
            <person name="Ma J."/>
        </authorList>
    </citation>
    <scope>NUCLEOTIDE SEQUENCE [LARGE SCALE GENOMIC DNA]</scope>
    <source>
        <strain evidence="6">JCM 15591</strain>
    </source>
</reference>
<organism evidence="5 6">
    <name type="scientific">Nostocoides vanveenii</name>
    <dbReference type="NCBI Taxonomy" id="330835"/>
    <lineage>
        <taxon>Bacteria</taxon>
        <taxon>Bacillati</taxon>
        <taxon>Actinomycetota</taxon>
        <taxon>Actinomycetes</taxon>
        <taxon>Micrococcales</taxon>
        <taxon>Intrasporangiaceae</taxon>
        <taxon>Nostocoides</taxon>
    </lineage>
</organism>
<comment type="similarity">
    <text evidence="2">Belongs to the LppX/LprAFG lipoprotein family.</text>
</comment>
<keyword evidence="4" id="KW-0732">Signal</keyword>
<name>A0ABP4X045_9MICO</name>
<feature type="signal peptide" evidence="4">
    <location>
        <begin position="1"/>
        <end position="31"/>
    </location>
</feature>
<dbReference type="Proteomes" id="UP001501475">
    <property type="component" value="Unassembled WGS sequence"/>
</dbReference>
<protein>
    <recommendedName>
        <fullName evidence="7">LppX_LprAFG lipoprotein</fullName>
    </recommendedName>
</protein>
<proteinExistence type="inferred from homology"/>
<evidence type="ECO:0000313" key="5">
    <source>
        <dbReference type="EMBL" id="GAA1766495.1"/>
    </source>
</evidence>
<dbReference type="Pfam" id="PF07161">
    <property type="entry name" value="LppX_LprAFG"/>
    <property type="match status" value="1"/>
</dbReference>
<dbReference type="SUPFAM" id="SSF89392">
    <property type="entry name" value="Prokaryotic lipoproteins and lipoprotein localization factors"/>
    <property type="match status" value="1"/>
</dbReference>
<evidence type="ECO:0000256" key="2">
    <source>
        <dbReference type="ARBA" id="ARBA00009194"/>
    </source>
</evidence>
<sequence length="241" mass="24972">MSLTVVAGIVLPMRRRSLLAALISLPIALSACTGESKPQDPTAALAKAKATFDTAKAVTIDLASSIDIPSGHNGVKGAKGTGIIDATTPKFKGQVTAVVNGTPATVDMVSIGAKSWMSLFTPKLAPVDLADLGAPTPSSFFDPATGLSQMLAKATDTRATGEQRYGKEVLQTYAAQLPGSLIKALLRLGKDGTTFDAVFGIEPASGQLRQAKVTGNFYEGISSTYSVVLTDYGKSIDIPRP</sequence>
<accession>A0ABP4X045</accession>
<evidence type="ECO:0000256" key="4">
    <source>
        <dbReference type="SAM" id="SignalP"/>
    </source>
</evidence>
<evidence type="ECO:0000256" key="1">
    <source>
        <dbReference type="ARBA" id="ARBA00004196"/>
    </source>
</evidence>
<evidence type="ECO:0008006" key="7">
    <source>
        <dbReference type="Google" id="ProtNLM"/>
    </source>
</evidence>
<keyword evidence="6" id="KW-1185">Reference proteome</keyword>
<dbReference type="EMBL" id="BAAAPN010000057">
    <property type="protein sequence ID" value="GAA1766495.1"/>
    <property type="molecule type" value="Genomic_DNA"/>
</dbReference>
<evidence type="ECO:0000313" key="6">
    <source>
        <dbReference type="Proteomes" id="UP001501475"/>
    </source>
</evidence>
<dbReference type="InterPro" id="IPR009830">
    <property type="entry name" value="LppX/LprAFG"/>
</dbReference>